<name>A0A132NRW9_GIAIN</name>
<protein>
    <submittedName>
        <fullName evidence="1">Uncharacterized protein</fullName>
    </submittedName>
</protein>
<dbReference type="SUPFAM" id="SSF158639">
    <property type="entry name" value="ENT-like"/>
    <property type="match status" value="1"/>
</dbReference>
<comment type="caution">
    <text evidence="1">The sequence shown here is derived from an EMBL/GenBank/DDBJ whole genome shotgun (WGS) entry which is preliminary data.</text>
</comment>
<gene>
    <name evidence="1" type="ORF">QR46_3243</name>
</gene>
<dbReference type="EMBL" id="JXTI01000100">
    <property type="protein sequence ID" value="KWX12776.1"/>
    <property type="molecule type" value="Genomic_DNA"/>
</dbReference>
<sequence length="267" mass="30973">MATINSNGVLWFPSRKDNSGYIATVSPALFDVGLFQALHFYFVFDCYEDTECTTSTLKKRLLLPPEISGITKWFAYGRIKFKMKPEEVMRSFRDTEVAAFYLMMRAFKLDHNDFLTKMSLVAPVARALRISDEQATEIMHYLHDDPDIDALSTIVSQHIETMHVPEPSVDAFSKLLLPNFEYSSLEPNATAIQRQHVEIPGWRKLDLRYFENLSGTRDNGMARFLRILTNRKFNRSRKSEITVGFLKEIRRELIRDLKQILFSTKGK</sequence>
<organism evidence="1 2">
    <name type="scientific">Giardia duodenalis assemblage B</name>
    <dbReference type="NCBI Taxonomy" id="1394984"/>
    <lineage>
        <taxon>Eukaryota</taxon>
        <taxon>Metamonada</taxon>
        <taxon>Diplomonadida</taxon>
        <taxon>Hexamitidae</taxon>
        <taxon>Giardiinae</taxon>
        <taxon>Giardia</taxon>
    </lineage>
</organism>
<dbReference type="VEuPathDB" id="GiardiaDB:QR46_3243"/>
<evidence type="ECO:0000313" key="1">
    <source>
        <dbReference type="EMBL" id="KWX12776.1"/>
    </source>
</evidence>
<evidence type="ECO:0000313" key="2">
    <source>
        <dbReference type="Proteomes" id="UP000070089"/>
    </source>
</evidence>
<dbReference type="AlphaFoldDB" id="A0A132NRW9"/>
<dbReference type="InterPro" id="IPR036142">
    <property type="entry name" value="ENT_dom-like_sf"/>
</dbReference>
<accession>A0A132NRW9</accession>
<dbReference type="OrthoDB" id="10249217at2759"/>
<reference evidence="1 2" key="1">
    <citation type="journal article" date="2015" name="Mol. Biochem. Parasitol.">
        <title>Identification of polymorphic genes for use in assemblage B genotyping assays through comparative genomics of multiple assemblage B Giardia duodenalis isolates.</title>
        <authorList>
            <person name="Wielinga C."/>
            <person name="Thompson R.C."/>
            <person name="Monis P."/>
            <person name="Ryan U."/>
        </authorList>
    </citation>
    <scope>NUCLEOTIDE SEQUENCE [LARGE SCALE GENOMIC DNA]</scope>
    <source>
        <strain evidence="1 2">BAH15c1</strain>
    </source>
</reference>
<proteinExistence type="predicted"/>
<dbReference type="Proteomes" id="UP000070089">
    <property type="component" value="Unassembled WGS sequence"/>
</dbReference>